<gene>
    <name evidence="2" type="ORF">M501DRAFT_1015211</name>
</gene>
<accession>A0A9P4VU10</accession>
<keyword evidence="3" id="KW-1185">Reference proteome</keyword>
<dbReference type="Proteomes" id="UP000799429">
    <property type="component" value="Unassembled WGS sequence"/>
</dbReference>
<feature type="signal peptide" evidence="1">
    <location>
        <begin position="1"/>
        <end position="24"/>
    </location>
</feature>
<dbReference type="SUPFAM" id="SSF51445">
    <property type="entry name" value="(Trans)glycosidases"/>
    <property type="match status" value="1"/>
</dbReference>
<dbReference type="InterPro" id="IPR017853">
    <property type="entry name" value="GH"/>
</dbReference>
<name>A0A9P4VU10_9PEZI</name>
<evidence type="ECO:0008006" key="4">
    <source>
        <dbReference type="Google" id="ProtNLM"/>
    </source>
</evidence>
<protein>
    <recommendedName>
        <fullName evidence="4">Glycoside hydrolase subgroup catalytic core protein</fullName>
    </recommendedName>
</protein>
<comment type="caution">
    <text evidence="2">The sequence shown here is derived from an EMBL/GenBank/DDBJ whole genome shotgun (WGS) entry which is preliminary data.</text>
</comment>
<dbReference type="Gene3D" id="3.20.20.80">
    <property type="entry name" value="Glycosidases"/>
    <property type="match status" value="1"/>
</dbReference>
<proteinExistence type="predicted"/>
<dbReference type="EMBL" id="MU006093">
    <property type="protein sequence ID" value="KAF2840134.1"/>
    <property type="molecule type" value="Genomic_DNA"/>
</dbReference>
<feature type="chain" id="PRO_5040514520" description="Glycoside hydrolase subgroup catalytic core protein" evidence="1">
    <location>
        <begin position="25"/>
        <end position="598"/>
    </location>
</feature>
<evidence type="ECO:0000313" key="3">
    <source>
        <dbReference type="Proteomes" id="UP000799429"/>
    </source>
</evidence>
<organism evidence="2 3">
    <name type="scientific">Patellaria atrata CBS 101060</name>
    <dbReference type="NCBI Taxonomy" id="1346257"/>
    <lineage>
        <taxon>Eukaryota</taxon>
        <taxon>Fungi</taxon>
        <taxon>Dikarya</taxon>
        <taxon>Ascomycota</taxon>
        <taxon>Pezizomycotina</taxon>
        <taxon>Dothideomycetes</taxon>
        <taxon>Dothideomycetes incertae sedis</taxon>
        <taxon>Patellariales</taxon>
        <taxon>Patellariaceae</taxon>
        <taxon>Patellaria</taxon>
    </lineage>
</organism>
<sequence length="598" mass="65996">MAWIYAVPISLSMLIHSWLPFGNSQRDQSVIQSGPPEFSNPPGVDIWCGKAYRPENASFNPGGWLDEPAQSNEPLLDLRIYPRMSIYTEDDLTLVFVVDAAISYIRGEPIGNITSNDHNSSGSHLRLKLNILVGDQSIQLREYIGLGTTSNEYSVPASYLPTTLTPYPISATVSLPNSNRTITANSTLSYLPNPSDNRSIARIDNLHGGLYARSSITSKSWTPIFPLSYYVNWGGWAANSISNLDLYASLGYNLIHFIPGGGSNPWENSTHFSFYLRRCDELGLWLMYDMRWTYQNLTLVTSQMETLLTHPSLLLWYTADEPDGYSDPLSAPLTTYNHIKSIDPYHPVSLVLNCANFHYDRYTAGADIVLADPYPVAVNTSFSTVYNTVCNATYGCCGCDNCAGSLLDVAARLDSYRSYSAWLGHAPRKALWGVPQAFGGDSFWARPPTPDEEAVMILTMINHDARGIVMWNFPTTDGIRDVTSELAKVITREEITALLLGNSTLRLELKVAGMEESGGRVDVAGWMGGNRIMVSVACVSCAGLEDTEVAIELPGELVVDPDFLFGSEGWKSHHHKLVKIGLRELETTVMIVDLVGDT</sequence>
<keyword evidence="1" id="KW-0732">Signal</keyword>
<dbReference type="AlphaFoldDB" id="A0A9P4VU10"/>
<dbReference type="OrthoDB" id="2338662at2759"/>
<evidence type="ECO:0000313" key="2">
    <source>
        <dbReference type="EMBL" id="KAF2840134.1"/>
    </source>
</evidence>
<reference evidence="2" key="1">
    <citation type="journal article" date="2020" name="Stud. Mycol.">
        <title>101 Dothideomycetes genomes: a test case for predicting lifestyles and emergence of pathogens.</title>
        <authorList>
            <person name="Haridas S."/>
            <person name="Albert R."/>
            <person name="Binder M."/>
            <person name="Bloem J."/>
            <person name="Labutti K."/>
            <person name="Salamov A."/>
            <person name="Andreopoulos B."/>
            <person name="Baker S."/>
            <person name="Barry K."/>
            <person name="Bills G."/>
            <person name="Bluhm B."/>
            <person name="Cannon C."/>
            <person name="Castanera R."/>
            <person name="Culley D."/>
            <person name="Daum C."/>
            <person name="Ezra D."/>
            <person name="Gonzalez J."/>
            <person name="Henrissat B."/>
            <person name="Kuo A."/>
            <person name="Liang C."/>
            <person name="Lipzen A."/>
            <person name="Lutzoni F."/>
            <person name="Magnuson J."/>
            <person name="Mondo S."/>
            <person name="Nolan M."/>
            <person name="Ohm R."/>
            <person name="Pangilinan J."/>
            <person name="Park H.-J."/>
            <person name="Ramirez L."/>
            <person name="Alfaro M."/>
            <person name="Sun H."/>
            <person name="Tritt A."/>
            <person name="Yoshinaga Y."/>
            <person name="Zwiers L.-H."/>
            <person name="Turgeon B."/>
            <person name="Goodwin S."/>
            <person name="Spatafora J."/>
            <person name="Crous P."/>
            <person name="Grigoriev I."/>
        </authorList>
    </citation>
    <scope>NUCLEOTIDE SEQUENCE</scope>
    <source>
        <strain evidence="2">CBS 101060</strain>
    </source>
</reference>
<evidence type="ECO:0000256" key="1">
    <source>
        <dbReference type="SAM" id="SignalP"/>
    </source>
</evidence>